<accession>A0A653C682</accession>
<dbReference type="EMBL" id="CAACVG010007059">
    <property type="protein sequence ID" value="VEN43422.1"/>
    <property type="molecule type" value="Genomic_DNA"/>
</dbReference>
<gene>
    <name evidence="2" type="ORF">CALMAC_LOCUS6571</name>
</gene>
<proteinExistence type="predicted"/>
<sequence length="163" mass="16653">MLTGEIIGLKNIELEGLGSSDLESECSVFDVRTAASSAVSGSASTAASRRASSACNNNNHSGEACDAHDSPRAKPAVRSSSENAGEGGGRGAAAAACAKQCASASVSGGSIAFTMREENKFTEHISAISGEQCIGMSGFALIFSDFHILVSRNIAEVNYSEKI</sequence>
<feature type="compositionally biased region" description="Basic and acidic residues" evidence="1">
    <location>
        <begin position="63"/>
        <end position="72"/>
    </location>
</feature>
<organism evidence="2 3">
    <name type="scientific">Callosobruchus maculatus</name>
    <name type="common">Southern cowpea weevil</name>
    <name type="synonym">Pulse bruchid</name>
    <dbReference type="NCBI Taxonomy" id="64391"/>
    <lineage>
        <taxon>Eukaryota</taxon>
        <taxon>Metazoa</taxon>
        <taxon>Ecdysozoa</taxon>
        <taxon>Arthropoda</taxon>
        <taxon>Hexapoda</taxon>
        <taxon>Insecta</taxon>
        <taxon>Pterygota</taxon>
        <taxon>Neoptera</taxon>
        <taxon>Endopterygota</taxon>
        <taxon>Coleoptera</taxon>
        <taxon>Polyphaga</taxon>
        <taxon>Cucujiformia</taxon>
        <taxon>Chrysomeloidea</taxon>
        <taxon>Chrysomelidae</taxon>
        <taxon>Bruchinae</taxon>
        <taxon>Bruchini</taxon>
        <taxon>Callosobruchus</taxon>
    </lineage>
</organism>
<keyword evidence="3" id="KW-1185">Reference proteome</keyword>
<dbReference type="Proteomes" id="UP000410492">
    <property type="component" value="Unassembled WGS sequence"/>
</dbReference>
<feature type="region of interest" description="Disordered" evidence="1">
    <location>
        <begin position="52"/>
        <end position="88"/>
    </location>
</feature>
<evidence type="ECO:0000256" key="1">
    <source>
        <dbReference type="SAM" id="MobiDB-lite"/>
    </source>
</evidence>
<evidence type="ECO:0000313" key="3">
    <source>
        <dbReference type="Proteomes" id="UP000410492"/>
    </source>
</evidence>
<name>A0A653C682_CALMS</name>
<protein>
    <submittedName>
        <fullName evidence="2">Uncharacterized protein</fullName>
    </submittedName>
</protein>
<dbReference type="AlphaFoldDB" id="A0A653C682"/>
<evidence type="ECO:0000313" key="2">
    <source>
        <dbReference type="EMBL" id="VEN43422.1"/>
    </source>
</evidence>
<reference evidence="2 3" key="1">
    <citation type="submission" date="2019-01" db="EMBL/GenBank/DDBJ databases">
        <authorList>
            <person name="Sayadi A."/>
        </authorList>
    </citation>
    <scope>NUCLEOTIDE SEQUENCE [LARGE SCALE GENOMIC DNA]</scope>
</reference>